<evidence type="ECO:0000256" key="5">
    <source>
        <dbReference type="ARBA" id="ARBA00023163"/>
    </source>
</evidence>
<keyword evidence="2" id="KW-0805">Transcription regulation</keyword>
<feature type="domain" description="Prospero" evidence="8">
    <location>
        <begin position="490"/>
        <end position="648"/>
    </location>
</feature>
<dbReference type="AlphaFoldDB" id="A0A8B9BNN3"/>
<dbReference type="PANTHER" id="PTHR12198">
    <property type="entry name" value="HOMEOBOX PROTEIN PROSPERO/PROX-1/CEH-26"/>
    <property type="match status" value="1"/>
</dbReference>
<dbReference type="InterPro" id="IPR037131">
    <property type="entry name" value="Homeo_prospero_dom_sf"/>
</dbReference>
<dbReference type="InterPro" id="IPR023082">
    <property type="entry name" value="Homeo_prospero_dom"/>
</dbReference>
<keyword evidence="10" id="KW-1185">Reference proteome</keyword>
<evidence type="ECO:0000313" key="9">
    <source>
        <dbReference type="Ensembl" id="ENSABRP00000006622.1"/>
    </source>
</evidence>
<protein>
    <submittedName>
        <fullName evidence="9">Prospero homeobox 2</fullName>
    </submittedName>
</protein>
<evidence type="ECO:0000313" key="10">
    <source>
        <dbReference type="Proteomes" id="UP000694426"/>
    </source>
</evidence>
<keyword evidence="4" id="KW-0371">Homeobox</keyword>
<dbReference type="GO" id="GO:0070309">
    <property type="term" value="P:lens fiber cell morphogenesis"/>
    <property type="evidence" value="ECO:0007669"/>
    <property type="project" value="UniProtKB-ARBA"/>
</dbReference>
<dbReference type="GO" id="GO:0005634">
    <property type="term" value="C:nucleus"/>
    <property type="evidence" value="ECO:0007669"/>
    <property type="project" value="UniProtKB-SubCell"/>
</dbReference>
<dbReference type="GO" id="GO:0000978">
    <property type="term" value="F:RNA polymerase II cis-regulatory region sequence-specific DNA binding"/>
    <property type="evidence" value="ECO:0007669"/>
    <property type="project" value="TreeGrafter"/>
</dbReference>
<feature type="compositionally biased region" description="Acidic residues" evidence="7">
    <location>
        <begin position="278"/>
        <end position="288"/>
    </location>
</feature>
<dbReference type="Pfam" id="PF05044">
    <property type="entry name" value="HPD"/>
    <property type="match status" value="1"/>
</dbReference>
<organism evidence="9 10">
    <name type="scientific">Anser brachyrhynchus</name>
    <name type="common">Pink-footed goose</name>
    <dbReference type="NCBI Taxonomy" id="132585"/>
    <lineage>
        <taxon>Eukaryota</taxon>
        <taxon>Metazoa</taxon>
        <taxon>Chordata</taxon>
        <taxon>Craniata</taxon>
        <taxon>Vertebrata</taxon>
        <taxon>Euteleostomi</taxon>
        <taxon>Archelosauria</taxon>
        <taxon>Archosauria</taxon>
        <taxon>Dinosauria</taxon>
        <taxon>Saurischia</taxon>
        <taxon>Theropoda</taxon>
        <taxon>Coelurosauria</taxon>
        <taxon>Aves</taxon>
        <taxon>Neognathae</taxon>
        <taxon>Galloanserae</taxon>
        <taxon>Anseriformes</taxon>
        <taxon>Anatidae</taxon>
        <taxon>Anserinae</taxon>
        <taxon>Anser</taxon>
    </lineage>
</organism>
<dbReference type="PANTHER" id="PTHR12198:SF5">
    <property type="entry name" value="PROSPERO HOMEOBOX PROTEIN 2"/>
    <property type="match status" value="1"/>
</dbReference>
<dbReference type="GO" id="GO:0048598">
    <property type="term" value="P:embryonic morphogenesis"/>
    <property type="evidence" value="ECO:0007669"/>
    <property type="project" value="UniProtKB-ARBA"/>
</dbReference>
<dbReference type="GO" id="GO:0070365">
    <property type="term" value="P:hepatocyte differentiation"/>
    <property type="evidence" value="ECO:0007669"/>
    <property type="project" value="UniProtKB-ARBA"/>
</dbReference>
<keyword evidence="3" id="KW-0238">DNA-binding</keyword>
<dbReference type="GO" id="GO:0001945">
    <property type="term" value="P:lymph vessel development"/>
    <property type="evidence" value="ECO:0007669"/>
    <property type="project" value="UniProtKB-ARBA"/>
</dbReference>
<dbReference type="GO" id="GO:0005737">
    <property type="term" value="C:cytoplasm"/>
    <property type="evidence" value="ECO:0007669"/>
    <property type="project" value="UniProtKB-ARBA"/>
</dbReference>
<dbReference type="Proteomes" id="UP000694426">
    <property type="component" value="Unplaced"/>
</dbReference>
<dbReference type="SUPFAM" id="SSF46689">
    <property type="entry name" value="Homeodomain-like"/>
    <property type="match status" value="1"/>
</dbReference>
<dbReference type="GO" id="GO:0035295">
    <property type="term" value="P:tube development"/>
    <property type="evidence" value="ECO:0007669"/>
    <property type="project" value="UniProtKB-ARBA"/>
</dbReference>
<feature type="region of interest" description="Disordered" evidence="7">
    <location>
        <begin position="336"/>
        <end position="411"/>
    </location>
</feature>
<proteinExistence type="predicted"/>
<dbReference type="PROSITE" id="PS51818">
    <property type="entry name" value="HOMEO_PROSPERO"/>
    <property type="match status" value="1"/>
</dbReference>
<keyword evidence="5" id="KW-0804">Transcription</keyword>
<evidence type="ECO:0000256" key="3">
    <source>
        <dbReference type="ARBA" id="ARBA00023125"/>
    </source>
</evidence>
<dbReference type="GO" id="GO:0000981">
    <property type="term" value="F:DNA-binding transcription factor activity, RNA polymerase II-specific"/>
    <property type="evidence" value="ECO:0007669"/>
    <property type="project" value="TreeGrafter"/>
</dbReference>
<dbReference type="GO" id="GO:0007417">
    <property type="term" value="P:central nervous system development"/>
    <property type="evidence" value="ECO:0007669"/>
    <property type="project" value="UniProtKB-ARBA"/>
</dbReference>
<sequence length="650" mass="69746">MIPYQLQGSPPVSRRKDDPTDGRTAPEQGRDPAASGHGQGLKTEPCFQRDSLLSSPGVSLVSQLLSHTVVSRSLDPCTLFPSSQPVGLPQGYELGAPPGEGAQALALTRTRALAPVPCAGDREPLADEHLRAKRARVESIIQGMSLPTTPQAPDTGMEGGVGQDREKGGEVSWEGKRKPRVPQQQRGVGVAGQGAPRGGSPHAAGCQQLKEQLCFLEQQLRWLQERFSQVCDPGDAAQTQGGAEKAQPLAGKAGDRPDRDGAAAAHHPHKAAPWGSTPEEDGPDGTQEDEGRGDEGGLPLAARVLSQALKRELAGVTSRVVDSVLTSVWPKAAGHLLQQHPGPGAGARGEHFPAGKCRKPLTKSSPMGTLGSPPPEAPPLPSGKSLGPHASSFSPKAARNPHQAPSVGYTLGSAIPSAQESRLLGQLLGYGHWGSPPAPQRHPPEAPDPHWGATRLRPSAVRQQRCPLPLGPSEPGAAACWLSLTPRHIQEALTPGHLKKAKLMFFFTRYPSSALLRSYFLDVQFSRCITSQLIKWFSNFREFYYIQVEKFARQALLEGVTDAGALRVSWDSELFRALNTHYNKGNDFQVPGRFLEVASLTLQEFFSAVRAGKDADPSWKKPIYKIISKLDSHIPDVFKAVGCSQELLRS</sequence>
<evidence type="ECO:0000256" key="7">
    <source>
        <dbReference type="SAM" id="MobiDB-lite"/>
    </source>
</evidence>
<dbReference type="InterPro" id="IPR009057">
    <property type="entry name" value="Homeodomain-like_sf"/>
</dbReference>
<keyword evidence="6" id="KW-0539">Nucleus</keyword>
<feature type="region of interest" description="Disordered" evidence="7">
    <location>
        <begin position="139"/>
        <end position="204"/>
    </location>
</feature>
<dbReference type="Ensembl" id="ENSABRT00000009535.1">
    <property type="protein sequence ID" value="ENSABRP00000006622.1"/>
    <property type="gene ID" value="ENSABRG00000006090.1"/>
</dbReference>
<feature type="compositionally biased region" description="Basic and acidic residues" evidence="7">
    <location>
        <begin position="163"/>
        <end position="176"/>
    </location>
</feature>
<feature type="compositionally biased region" description="Pro residues" evidence="7">
    <location>
        <begin position="372"/>
        <end position="381"/>
    </location>
</feature>
<dbReference type="GO" id="GO:0031016">
    <property type="term" value="P:pancreas development"/>
    <property type="evidence" value="ECO:0007669"/>
    <property type="project" value="UniProtKB-ARBA"/>
</dbReference>
<evidence type="ECO:0000256" key="2">
    <source>
        <dbReference type="ARBA" id="ARBA00023015"/>
    </source>
</evidence>
<dbReference type="GO" id="GO:0060042">
    <property type="term" value="P:retina morphogenesis in camera-type eye"/>
    <property type="evidence" value="ECO:0007669"/>
    <property type="project" value="UniProtKB-ARBA"/>
</dbReference>
<dbReference type="GO" id="GO:0048646">
    <property type="term" value="P:anatomical structure formation involved in morphogenesis"/>
    <property type="evidence" value="ECO:0007669"/>
    <property type="project" value="UniProtKB-ARBA"/>
</dbReference>
<evidence type="ECO:0000256" key="1">
    <source>
        <dbReference type="ARBA" id="ARBA00004123"/>
    </source>
</evidence>
<accession>A0A8B9BNN3</accession>
<evidence type="ECO:0000259" key="8">
    <source>
        <dbReference type="PROSITE" id="PS51818"/>
    </source>
</evidence>
<evidence type="ECO:0000256" key="6">
    <source>
        <dbReference type="ARBA" id="ARBA00023242"/>
    </source>
</evidence>
<feature type="region of interest" description="Disordered" evidence="7">
    <location>
        <begin position="1"/>
        <end position="46"/>
    </location>
</feature>
<reference evidence="9" key="1">
    <citation type="submission" date="2025-08" db="UniProtKB">
        <authorList>
            <consortium name="Ensembl"/>
        </authorList>
    </citation>
    <scope>IDENTIFICATION</scope>
</reference>
<dbReference type="GeneTree" id="ENSGT00940000154790"/>
<dbReference type="Gene3D" id="1.10.10.500">
    <property type="entry name" value="Homeo-prospero domain"/>
    <property type="match status" value="1"/>
</dbReference>
<reference evidence="9" key="2">
    <citation type="submission" date="2025-09" db="UniProtKB">
        <authorList>
            <consortium name="Ensembl"/>
        </authorList>
    </citation>
    <scope>IDENTIFICATION</scope>
</reference>
<evidence type="ECO:0000256" key="4">
    <source>
        <dbReference type="ARBA" id="ARBA00023155"/>
    </source>
</evidence>
<name>A0A8B9BNN3_9AVES</name>
<feature type="region of interest" description="Disordered" evidence="7">
    <location>
        <begin position="232"/>
        <end position="297"/>
    </location>
</feature>
<comment type="subcellular location">
    <subcellularLocation>
        <location evidence="1">Nucleus</location>
    </subcellularLocation>
</comment>
<dbReference type="InterPro" id="IPR039350">
    <property type="entry name" value="Prospero_homeodomain"/>
</dbReference>
<feature type="compositionally biased region" description="Polar residues" evidence="7">
    <location>
        <begin position="1"/>
        <end position="10"/>
    </location>
</feature>
<dbReference type="FunFam" id="1.10.10.500:FF:000001">
    <property type="entry name" value="Prospero homeobox protein 1"/>
    <property type="match status" value="1"/>
</dbReference>
<gene>
    <name evidence="9" type="primary">PROX2</name>
</gene>